<sequence>FGPTKTPGHTALATVRMRHGWFSVLVLEGARRCLNPSLRYVFPPQILRPVLATSGLCSWS</sequence>
<evidence type="ECO:0000313" key="1">
    <source>
        <dbReference type="EMBL" id="TFK37689.1"/>
    </source>
</evidence>
<feature type="non-terminal residue" evidence="1">
    <location>
        <position position="1"/>
    </location>
</feature>
<accession>A0A5C3LWR9</accession>
<organism evidence="1 2">
    <name type="scientific">Crucibulum laeve</name>
    <dbReference type="NCBI Taxonomy" id="68775"/>
    <lineage>
        <taxon>Eukaryota</taxon>
        <taxon>Fungi</taxon>
        <taxon>Dikarya</taxon>
        <taxon>Basidiomycota</taxon>
        <taxon>Agaricomycotina</taxon>
        <taxon>Agaricomycetes</taxon>
        <taxon>Agaricomycetidae</taxon>
        <taxon>Agaricales</taxon>
        <taxon>Agaricineae</taxon>
        <taxon>Nidulariaceae</taxon>
        <taxon>Crucibulum</taxon>
    </lineage>
</organism>
<evidence type="ECO:0000313" key="2">
    <source>
        <dbReference type="Proteomes" id="UP000308652"/>
    </source>
</evidence>
<proteinExistence type="predicted"/>
<dbReference type="Proteomes" id="UP000308652">
    <property type="component" value="Unassembled WGS sequence"/>
</dbReference>
<protein>
    <submittedName>
        <fullName evidence="1">Uncharacterized protein</fullName>
    </submittedName>
</protein>
<name>A0A5C3LWR9_9AGAR</name>
<reference evidence="1 2" key="1">
    <citation type="journal article" date="2019" name="Nat. Ecol. Evol.">
        <title>Megaphylogeny resolves global patterns of mushroom evolution.</title>
        <authorList>
            <person name="Varga T."/>
            <person name="Krizsan K."/>
            <person name="Foldi C."/>
            <person name="Dima B."/>
            <person name="Sanchez-Garcia M."/>
            <person name="Sanchez-Ramirez S."/>
            <person name="Szollosi G.J."/>
            <person name="Szarkandi J.G."/>
            <person name="Papp V."/>
            <person name="Albert L."/>
            <person name="Andreopoulos W."/>
            <person name="Angelini C."/>
            <person name="Antonin V."/>
            <person name="Barry K.W."/>
            <person name="Bougher N.L."/>
            <person name="Buchanan P."/>
            <person name="Buyck B."/>
            <person name="Bense V."/>
            <person name="Catcheside P."/>
            <person name="Chovatia M."/>
            <person name="Cooper J."/>
            <person name="Damon W."/>
            <person name="Desjardin D."/>
            <person name="Finy P."/>
            <person name="Geml J."/>
            <person name="Haridas S."/>
            <person name="Hughes K."/>
            <person name="Justo A."/>
            <person name="Karasinski D."/>
            <person name="Kautmanova I."/>
            <person name="Kiss B."/>
            <person name="Kocsube S."/>
            <person name="Kotiranta H."/>
            <person name="LaButti K.M."/>
            <person name="Lechner B.E."/>
            <person name="Liimatainen K."/>
            <person name="Lipzen A."/>
            <person name="Lukacs Z."/>
            <person name="Mihaltcheva S."/>
            <person name="Morgado L.N."/>
            <person name="Niskanen T."/>
            <person name="Noordeloos M.E."/>
            <person name="Ohm R.A."/>
            <person name="Ortiz-Santana B."/>
            <person name="Ovrebo C."/>
            <person name="Racz N."/>
            <person name="Riley R."/>
            <person name="Savchenko A."/>
            <person name="Shiryaev A."/>
            <person name="Soop K."/>
            <person name="Spirin V."/>
            <person name="Szebenyi C."/>
            <person name="Tomsovsky M."/>
            <person name="Tulloss R.E."/>
            <person name="Uehling J."/>
            <person name="Grigoriev I.V."/>
            <person name="Vagvolgyi C."/>
            <person name="Papp T."/>
            <person name="Martin F.M."/>
            <person name="Miettinen O."/>
            <person name="Hibbett D.S."/>
            <person name="Nagy L.G."/>
        </authorList>
    </citation>
    <scope>NUCLEOTIDE SEQUENCE [LARGE SCALE GENOMIC DNA]</scope>
    <source>
        <strain evidence="1 2">CBS 166.37</strain>
    </source>
</reference>
<dbReference type="EMBL" id="ML213607">
    <property type="protein sequence ID" value="TFK37689.1"/>
    <property type="molecule type" value="Genomic_DNA"/>
</dbReference>
<keyword evidence="2" id="KW-1185">Reference proteome</keyword>
<dbReference type="AlphaFoldDB" id="A0A5C3LWR9"/>
<gene>
    <name evidence="1" type="ORF">BDQ12DRAFT_685110</name>
</gene>